<gene>
    <name evidence="2" type="ORF">J8F10_06660</name>
</gene>
<evidence type="ECO:0000313" key="3">
    <source>
        <dbReference type="Proteomes" id="UP000676565"/>
    </source>
</evidence>
<evidence type="ECO:0000313" key="2">
    <source>
        <dbReference type="EMBL" id="MBP3954962.1"/>
    </source>
</evidence>
<proteinExistence type="predicted"/>
<accession>A0ABS5BMM0</accession>
<protein>
    <submittedName>
        <fullName evidence="2">Uncharacterized protein</fullName>
    </submittedName>
</protein>
<evidence type="ECO:0000256" key="1">
    <source>
        <dbReference type="SAM" id="Phobius"/>
    </source>
</evidence>
<feature type="transmembrane region" description="Helical" evidence="1">
    <location>
        <begin position="25"/>
        <end position="48"/>
    </location>
</feature>
<keyword evidence="3" id="KW-1185">Reference proteome</keyword>
<name>A0ABS5BMM0_9BACT</name>
<keyword evidence="1" id="KW-1133">Transmembrane helix</keyword>
<reference evidence="2 3" key="1">
    <citation type="submission" date="2021-04" db="EMBL/GenBank/DDBJ databases">
        <authorList>
            <person name="Ivanova A."/>
        </authorList>
    </citation>
    <scope>NUCLEOTIDE SEQUENCE [LARGE SCALE GENOMIC DNA]</scope>
    <source>
        <strain evidence="2 3">G18</strain>
    </source>
</reference>
<organism evidence="2 3">
    <name type="scientific">Gemmata palustris</name>
    <dbReference type="NCBI Taxonomy" id="2822762"/>
    <lineage>
        <taxon>Bacteria</taxon>
        <taxon>Pseudomonadati</taxon>
        <taxon>Planctomycetota</taxon>
        <taxon>Planctomycetia</taxon>
        <taxon>Gemmatales</taxon>
        <taxon>Gemmataceae</taxon>
        <taxon>Gemmata</taxon>
    </lineage>
</organism>
<dbReference type="EMBL" id="JAGKQQ010000001">
    <property type="protein sequence ID" value="MBP3954962.1"/>
    <property type="molecule type" value="Genomic_DNA"/>
</dbReference>
<sequence>MDADEEYEELIERRRANRQRKARRSAVLGIVALLVLSVVVVVIVIVAISGRDATHAKRPAANSVELAKDGVPLDDWTHRDLAEHLKKKGVEVEVKHGGAYDQPGRPASAFYNPKENAAIIVYLCSSAKEAKEVSGSMGEGSFSSERFAIGCGIKREEKNLILLGRVRKALTGR</sequence>
<keyword evidence="1" id="KW-0472">Membrane</keyword>
<keyword evidence="1" id="KW-0812">Transmembrane</keyword>
<comment type="caution">
    <text evidence="2">The sequence shown here is derived from an EMBL/GenBank/DDBJ whole genome shotgun (WGS) entry which is preliminary data.</text>
</comment>
<dbReference type="RefSeq" id="WP_210653068.1">
    <property type="nucleotide sequence ID" value="NZ_JAGKQQ010000001.1"/>
</dbReference>
<dbReference type="Proteomes" id="UP000676565">
    <property type="component" value="Unassembled WGS sequence"/>
</dbReference>